<feature type="domain" description="Beta-lactamase hydrolase-like protein phosphatase-like" evidence="1">
    <location>
        <begin position="4"/>
        <end position="101"/>
    </location>
</feature>
<dbReference type="Pfam" id="PF04273">
    <property type="entry name" value="BLH_phosphatase"/>
    <property type="match status" value="1"/>
</dbReference>
<evidence type="ECO:0000259" key="1">
    <source>
        <dbReference type="Pfam" id="PF04273"/>
    </source>
</evidence>
<dbReference type="SUPFAM" id="SSF52799">
    <property type="entry name" value="(Phosphotyrosine protein) phosphatases II"/>
    <property type="match status" value="1"/>
</dbReference>
<dbReference type="Gene3D" id="3.90.190.10">
    <property type="entry name" value="Protein tyrosine phosphatase superfamily"/>
    <property type="match status" value="1"/>
</dbReference>
<dbReference type="AlphaFoldDB" id="A0A367QI32"/>
<dbReference type="GO" id="GO:0016787">
    <property type="term" value="F:hydrolase activity"/>
    <property type="evidence" value="ECO:0007669"/>
    <property type="project" value="InterPro"/>
</dbReference>
<dbReference type="Proteomes" id="UP000252107">
    <property type="component" value="Unassembled WGS sequence"/>
</dbReference>
<name>A0A367QI32_9NOSO</name>
<organism evidence="2 3">
    <name type="scientific">Nostoc minutum NIES-26</name>
    <dbReference type="NCBI Taxonomy" id="1844469"/>
    <lineage>
        <taxon>Bacteria</taxon>
        <taxon>Bacillati</taxon>
        <taxon>Cyanobacteriota</taxon>
        <taxon>Cyanophyceae</taxon>
        <taxon>Nostocales</taxon>
        <taxon>Nostocaceae</taxon>
        <taxon>Nostoc</taxon>
    </lineage>
</organism>
<dbReference type="InterPro" id="IPR005939">
    <property type="entry name" value="BLH_phosphatase-like"/>
</dbReference>
<dbReference type="InterPro" id="IPR029021">
    <property type="entry name" value="Prot-tyrosine_phosphatase-like"/>
</dbReference>
<sequence length="127" mass="14362">MNTIRKINNELAIAGQITPEQFQQIAEDGYKSVLNLRLANEKGMLDCEQEKIEILGLFYVNLPTKAEEINHQVALQIFKIINQLPKPILIHCDNSLRSAAIVLLYIATKQGIAFEQVFQTTIRIGLL</sequence>
<evidence type="ECO:0000313" key="3">
    <source>
        <dbReference type="Proteomes" id="UP000252107"/>
    </source>
</evidence>
<proteinExistence type="predicted"/>
<protein>
    <recommendedName>
        <fullName evidence="1">Beta-lactamase hydrolase-like protein phosphatase-like domain-containing protein</fullName>
    </recommendedName>
</protein>
<accession>A0A367QI32</accession>
<keyword evidence="3" id="KW-1185">Reference proteome</keyword>
<gene>
    <name evidence="2" type="ORF">A6770_29000</name>
</gene>
<evidence type="ECO:0000313" key="2">
    <source>
        <dbReference type="EMBL" id="RCJ23858.1"/>
    </source>
</evidence>
<reference evidence="2" key="1">
    <citation type="submission" date="2016-04" db="EMBL/GenBank/DDBJ databases">
        <authorList>
            <person name="Tabuchi Yagui T.R."/>
        </authorList>
    </citation>
    <scope>NUCLEOTIDE SEQUENCE [LARGE SCALE GENOMIC DNA]</scope>
    <source>
        <strain evidence="2">NIES-26</strain>
    </source>
</reference>
<dbReference type="EMBL" id="LXQD01000321">
    <property type="protein sequence ID" value="RCJ23858.1"/>
    <property type="molecule type" value="Genomic_DNA"/>
</dbReference>
<comment type="caution">
    <text evidence="2">The sequence shown here is derived from an EMBL/GenBank/DDBJ whole genome shotgun (WGS) entry which is preliminary data.</text>
</comment>